<evidence type="ECO:0000256" key="1">
    <source>
        <dbReference type="ARBA" id="ARBA00006271"/>
    </source>
</evidence>
<accession>A0A383B183</accession>
<evidence type="ECO:0000313" key="8">
    <source>
        <dbReference type="EMBL" id="SVE13644.1"/>
    </source>
</evidence>
<dbReference type="GO" id="GO:0030983">
    <property type="term" value="F:mismatched DNA binding"/>
    <property type="evidence" value="ECO:0007669"/>
    <property type="project" value="InterPro"/>
</dbReference>
<dbReference type="GO" id="GO:0140664">
    <property type="term" value="F:ATP-dependent DNA damage sensor activity"/>
    <property type="evidence" value="ECO:0007669"/>
    <property type="project" value="InterPro"/>
</dbReference>
<evidence type="ECO:0008006" key="9">
    <source>
        <dbReference type="Google" id="ProtNLM"/>
    </source>
</evidence>
<dbReference type="Gene3D" id="3.40.50.300">
    <property type="entry name" value="P-loop containing nucleotide triphosphate hydrolases"/>
    <property type="match status" value="1"/>
</dbReference>
<protein>
    <recommendedName>
        <fullName evidence="9">DNA mismatch repair proteins mutS family domain-containing protein</fullName>
    </recommendedName>
</protein>
<dbReference type="InterPro" id="IPR007696">
    <property type="entry name" value="DNA_mismatch_repair_MutS_core"/>
</dbReference>
<dbReference type="InterPro" id="IPR000432">
    <property type="entry name" value="DNA_mismatch_repair_MutS_C"/>
</dbReference>
<evidence type="ECO:0000256" key="2">
    <source>
        <dbReference type="ARBA" id="ARBA00022741"/>
    </source>
</evidence>
<dbReference type="GO" id="GO:0006298">
    <property type="term" value="P:mismatch repair"/>
    <property type="evidence" value="ECO:0007669"/>
    <property type="project" value="InterPro"/>
</dbReference>
<evidence type="ECO:0000256" key="4">
    <source>
        <dbReference type="ARBA" id="ARBA00023125"/>
    </source>
</evidence>
<feature type="domain" description="DNA mismatch repair protein MutS core" evidence="6">
    <location>
        <begin position="2"/>
        <end position="174"/>
    </location>
</feature>
<dbReference type="Pfam" id="PF05190">
    <property type="entry name" value="MutS_IV"/>
    <property type="match status" value="1"/>
</dbReference>
<dbReference type="InterPro" id="IPR045076">
    <property type="entry name" value="MutS"/>
</dbReference>
<dbReference type="Gene3D" id="1.10.1420.10">
    <property type="match status" value="2"/>
</dbReference>
<dbReference type="SUPFAM" id="SSF52540">
    <property type="entry name" value="P-loop containing nucleoside triphosphate hydrolases"/>
    <property type="match status" value="1"/>
</dbReference>
<dbReference type="EMBL" id="UINC01196581">
    <property type="protein sequence ID" value="SVE13644.1"/>
    <property type="molecule type" value="Genomic_DNA"/>
</dbReference>
<reference evidence="8" key="1">
    <citation type="submission" date="2018-05" db="EMBL/GenBank/DDBJ databases">
        <authorList>
            <person name="Lanie J.A."/>
            <person name="Ng W.-L."/>
            <person name="Kazmierczak K.M."/>
            <person name="Andrzejewski T.M."/>
            <person name="Davidsen T.M."/>
            <person name="Wayne K.J."/>
            <person name="Tettelin H."/>
            <person name="Glass J.I."/>
            <person name="Rusch D."/>
            <person name="Podicherti R."/>
            <person name="Tsui H.-C.T."/>
            <person name="Winkler M.E."/>
        </authorList>
    </citation>
    <scope>NUCLEOTIDE SEQUENCE</scope>
</reference>
<sequence>MPGEGKVVREGYSSEFDQLRNSSKFAHTNIKEMEKKEKEASGIKSLKVGYNRVFGYYIEVSNSYAKSVPDYYIRRQTLVSGERYITTELKEYESIVLNAKEGLQKLEVDLFKGICIHVGKYGDSVMETAKAIAKLDALGSFAEVAAIYGYIKPELNDGSIIDIGDSRHPIVERKLYGSKFVPNDILLSNEDQQLVVLTGPNMSGKSTYLRQVALIVLMAQIGSYVPAGNASIGIVDRIFTRVGLTDDL</sequence>
<comment type="similarity">
    <text evidence="1">Belongs to the DNA mismatch repair MutS family.</text>
</comment>
<keyword evidence="2" id="KW-0547">Nucleotide-binding</keyword>
<keyword evidence="3" id="KW-0067">ATP-binding</keyword>
<name>A0A383B183_9ZZZZ</name>
<organism evidence="8">
    <name type="scientific">marine metagenome</name>
    <dbReference type="NCBI Taxonomy" id="408172"/>
    <lineage>
        <taxon>unclassified sequences</taxon>
        <taxon>metagenomes</taxon>
        <taxon>ecological metagenomes</taxon>
    </lineage>
</organism>
<dbReference type="InterPro" id="IPR036187">
    <property type="entry name" value="DNA_mismatch_repair_MutS_sf"/>
</dbReference>
<dbReference type="SUPFAM" id="SSF48334">
    <property type="entry name" value="DNA repair protein MutS, domain III"/>
    <property type="match status" value="1"/>
</dbReference>
<dbReference type="AlphaFoldDB" id="A0A383B183"/>
<feature type="non-terminal residue" evidence="8">
    <location>
        <position position="248"/>
    </location>
</feature>
<dbReference type="InterPro" id="IPR027417">
    <property type="entry name" value="P-loop_NTPase"/>
</dbReference>
<dbReference type="SMART" id="SM00534">
    <property type="entry name" value="MUTSac"/>
    <property type="match status" value="1"/>
</dbReference>
<gene>
    <name evidence="8" type="ORF">METZ01_LOCUS466498</name>
</gene>
<dbReference type="PANTHER" id="PTHR11361">
    <property type="entry name" value="DNA MISMATCH REPAIR PROTEIN MUTS FAMILY MEMBER"/>
    <property type="match status" value="1"/>
</dbReference>
<dbReference type="GO" id="GO:0005524">
    <property type="term" value="F:ATP binding"/>
    <property type="evidence" value="ECO:0007669"/>
    <property type="project" value="UniProtKB-KW"/>
</dbReference>
<dbReference type="Pfam" id="PF00488">
    <property type="entry name" value="MutS_V"/>
    <property type="match status" value="1"/>
</dbReference>
<evidence type="ECO:0000259" key="6">
    <source>
        <dbReference type="SMART" id="SM00533"/>
    </source>
</evidence>
<keyword evidence="5" id="KW-0227">DNA damage</keyword>
<evidence type="ECO:0000256" key="3">
    <source>
        <dbReference type="ARBA" id="ARBA00022840"/>
    </source>
</evidence>
<feature type="domain" description="DNA mismatch repair proteins mutS family" evidence="7">
    <location>
        <begin position="192"/>
        <end position="248"/>
    </location>
</feature>
<keyword evidence="5" id="KW-0234">DNA repair</keyword>
<dbReference type="PANTHER" id="PTHR11361:SF34">
    <property type="entry name" value="DNA MISMATCH REPAIR PROTEIN MSH1, MITOCHONDRIAL"/>
    <property type="match status" value="1"/>
</dbReference>
<dbReference type="SMART" id="SM00533">
    <property type="entry name" value="MUTSd"/>
    <property type="match status" value="1"/>
</dbReference>
<evidence type="ECO:0000259" key="7">
    <source>
        <dbReference type="SMART" id="SM00534"/>
    </source>
</evidence>
<dbReference type="GO" id="GO:0005829">
    <property type="term" value="C:cytosol"/>
    <property type="evidence" value="ECO:0007669"/>
    <property type="project" value="TreeGrafter"/>
</dbReference>
<keyword evidence="4" id="KW-0238">DNA-binding</keyword>
<proteinExistence type="inferred from homology"/>
<evidence type="ECO:0000256" key="5">
    <source>
        <dbReference type="ARBA" id="ARBA00023204"/>
    </source>
</evidence>
<dbReference type="InterPro" id="IPR007861">
    <property type="entry name" value="DNA_mismatch_repair_MutS_clamp"/>
</dbReference>